<dbReference type="EMBL" id="JBICBT010000626">
    <property type="protein sequence ID" value="KAL3106994.1"/>
    <property type="molecule type" value="Genomic_DNA"/>
</dbReference>
<evidence type="ECO:0000313" key="2">
    <source>
        <dbReference type="EMBL" id="KAL3106994.1"/>
    </source>
</evidence>
<evidence type="ECO:0000256" key="1">
    <source>
        <dbReference type="SAM" id="SignalP"/>
    </source>
</evidence>
<evidence type="ECO:0000313" key="3">
    <source>
        <dbReference type="Proteomes" id="UP001620626"/>
    </source>
</evidence>
<accession>A0ABD2KVM1</accession>
<reference evidence="2 3" key="1">
    <citation type="submission" date="2024-10" db="EMBL/GenBank/DDBJ databases">
        <authorList>
            <person name="Kim D."/>
        </authorList>
    </citation>
    <scope>NUCLEOTIDE SEQUENCE [LARGE SCALE GENOMIC DNA]</scope>
    <source>
        <strain evidence="2">BH-2024</strain>
    </source>
</reference>
<name>A0ABD2KVM1_9BILA</name>
<dbReference type="AlphaFoldDB" id="A0ABD2KVM1"/>
<proteinExistence type="predicted"/>
<comment type="caution">
    <text evidence="2">The sequence shown here is derived from an EMBL/GenBank/DDBJ whole genome shotgun (WGS) entry which is preliminary data.</text>
</comment>
<protein>
    <submittedName>
        <fullName evidence="2">Uncharacterized protein</fullName>
    </submittedName>
</protein>
<dbReference type="Proteomes" id="UP001620626">
    <property type="component" value="Unassembled WGS sequence"/>
</dbReference>
<organism evidence="2 3">
    <name type="scientific">Heterodera trifolii</name>
    <dbReference type="NCBI Taxonomy" id="157864"/>
    <lineage>
        <taxon>Eukaryota</taxon>
        <taxon>Metazoa</taxon>
        <taxon>Ecdysozoa</taxon>
        <taxon>Nematoda</taxon>
        <taxon>Chromadorea</taxon>
        <taxon>Rhabditida</taxon>
        <taxon>Tylenchina</taxon>
        <taxon>Tylenchomorpha</taxon>
        <taxon>Tylenchoidea</taxon>
        <taxon>Heteroderidae</taxon>
        <taxon>Heteroderinae</taxon>
        <taxon>Heterodera</taxon>
    </lineage>
</organism>
<gene>
    <name evidence="2" type="ORF">niasHT_019390</name>
</gene>
<feature type="signal peptide" evidence="1">
    <location>
        <begin position="1"/>
        <end position="15"/>
    </location>
</feature>
<feature type="chain" id="PRO_5044837203" evidence="1">
    <location>
        <begin position="16"/>
        <end position="71"/>
    </location>
</feature>
<keyword evidence="1" id="KW-0732">Signal</keyword>
<sequence>MFLCSTIFIISLAECAVVQNSLNRFARNAENCIQMNIESDANMAQCWRCRCGCVSDKCLEKCAKKFCHSKS</sequence>
<keyword evidence="3" id="KW-1185">Reference proteome</keyword>